<dbReference type="RefSeq" id="XP_016255571.1">
    <property type="nucleotide sequence ID" value="XM_016388643.1"/>
</dbReference>
<sequence length="361" mass="40470">MSGGDYCFPLMRRAWCFQERLLATRVLHYTKSEIVFECKSAAHCECSEINRVTSRDGKSKLGRLRMGMPLGEETPSSANSLEHTMANMSLSSCLAPWLDQKRANSDKNDSKASVWNSIVGDYAKRALTYSRDTLPALSGVALKMQTCGMGKYLAGLWEQDLANGLMWSSFRGWDCERHSTYIAPTFSWALRVSPVTPAPTREAMGNQCVEILDCNCTIKGANPFGEVSSGYVKLRGKIIEAKFELDRWPNRQPPYLLNSVVKPVSSSEIWMGGWQSQFEIDTKEDLASTQGGTVYCLLMFSQELTSPISGVELYEKALMLKSTETPGVFQRCGTCRFRVNRRRSKRSSWFEGAEEAEISII</sequence>
<dbReference type="EMBL" id="KN847040">
    <property type="protein sequence ID" value="KIW35355.1"/>
    <property type="molecule type" value="Genomic_DNA"/>
</dbReference>
<dbReference type="PANTHER" id="PTHR33112">
    <property type="entry name" value="DOMAIN PROTEIN, PUTATIVE-RELATED"/>
    <property type="match status" value="1"/>
</dbReference>
<dbReference type="HOGENOM" id="CLU_767274_0_0_1"/>
<organism evidence="1 2">
    <name type="scientific">Cladophialophora immunda</name>
    <dbReference type="NCBI Taxonomy" id="569365"/>
    <lineage>
        <taxon>Eukaryota</taxon>
        <taxon>Fungi</taxon>
        <taxon>Dikarya</taxon>
        <taxon>Ascomycota</taxon>
        <taxon>Pezizomycotina</taxon>
        <taxon>Eurotiomycetes</taxon>
        <taxon>Chaetothyriomycetidae</taxon>
        <taxon>Chaetothyriales</taxon>
        <taxon>Herpotrichiellaceae</taxon>
        <taxon>Cladophialophora</taxon>
    </lineage>
</organism>
<reference evidence="1 2" key="1">
    <citation type="submission" date="2015-01" db="EMBL/GenBank/DDBJ databases">
        <title>The Genome Sequence of Cladophialophora immunda CBS83496.</title>
        <authorList>
            <consortium name="The Broad Institute Genomics Platform"/>
            <person name="Cuomo C."/>
            <person name="de Hoog S."/>
            <person name="Gorbushina A."/>
            <person name="Stielow B."/>
            <person name="Teixiera M."/>
            <person name="Abouelleil A."/>
            <person name="Chapman S.B."/>
            <person name="Priest M."/>
            <person name="Young S.K."/>
            <person name="Wortman J."/>
            <person name="Nusbaum C."/>
            <person name="Birren B."/>
        </authorList>
    </citation>
    <scope>NUCLEOTIDE SEQUENCE [LARGE SCALE GENOMIC DNA]</scope>
    <source>
        <strain evidence="1 2">CBS 83496</strain>
    </source>
</reference>
<keyword evidence="2" id="KW-1185">Reference proteome</keyword>
<dbReference type="Proteomes" id="UP000054466">
    <property type="component" value="Unassembled WGS sequence"/>
</dbReference>
<dbReference type="AlphaFoldDB" id="A0A0D2CZE7"/>
<dbReference type="PANTHER" id="PTHR33112:SF13">
    <property type="entry name" value="HETEROKARYON INCOMPATIBILITY DOMAIN-CONTAINING PROTEIN"/>
    <property type="match status" value="1"/>
</dbReference>
<dbReference type="OrthoDB" id="5125733at2759"/>
<evidence type="ECO:0008006" key="3">
    <source>
        <dbReference type="Google" id="ProtNLM"/>
    </source>
</evidence>
<gene>
    <name evidence="1" type="ORF">PV07_02055</name>
</gene>
<dbReference type="VEuPathDB" id="FungiDB:PV07_02055"/>
<name>A0A0D2CZE7_9EURO</name>
<evidence type="ECO:0000313" key="2">
    <source>
        <dbReference type="Proteomes" id="UP000054466"/>
    </source>
</evidence>
<evidence type="ECO:0000313" key="1">
    <source>
        <dbReference type="EMBL" id="KIW35355.1"/>
    </source>
</evidence>
<proteinExistence type="predicted"/>
<protein>
    <recommendedName>
        <fullName evidence="3">Heterokaryon incompatibility domain-containing protein</fullName>
    </recommendedName>
</protein>
<dbReference type="GeneID" id="27341249"/>
<dbReference type="STRING" id="569365.A0A0D2CZE7"/>
<accession>A0A0D2CZE7</accession>